<name>A0A024HL74_PSEKB</name>
<dbReference type="AlphaFoldDB" id="A0A024HL74"/>
<dbReference type="PATRIC" id="fig|1301098.3.peg.4078"/>
<dbReference type="EMBL" id="HG322950">
    <property type="protein sequence ID" value="CDF85399.1"/>
    <property type="molecule type" value="Genomic_DNA"/>
</dbReference>
<reference evidence="2 3" key="1">
    <citation type="submission" date="2013-03" db="EMBL/GenBank/DDBJ databases">
        <authorList>
            <person name="Linke B."/>
        </authorList>
    </citation>
    <scope>NUCLEOTIDE SEQUENCE [LARGE SCALE GENOMIC DNA]</scope>
    <source>
        <strain evidence="2 3">B13</strain>
    </source>
</reference>
<dbReference type="Proteomes" id="UP000025241">
    <property type="component" value="Chromosome I"/>
</dbReference>
<keyword evidence="1" id="KW-0732">Signal</keyword>
<evidence type="ECO:0000313" key="3">
    <source>
        <dbReference type="Proteomes" id="UP000025241"/>
    </source>
</evidence>
<gene>
    <name evidence="2" type="ORF">PKB_4070</name>
</gene>
<keyword evidence="3" id="KW-1185">Reference proteome</keyword>
<dbReference type="STRING" id="1301098.PKB_4070"/>
<feature type="signal peptide" evidence="1">
    <location>
        <begin position="1"/>
        <end position="18"/>
    </location>
</feature>
<organism evidence="2 3">
    <name type="scientific">Pseudomonas knackmussii (strain DSM 6978 / CCUG 54928 / LMG 23759 / B13)</name>
    <dbReference type="NCBI Taxonomy" id="1301098"/>
    <lineage>
        <taxon>Bacteria</taxon>
        <taxon>Pseudomonadati</taxon>
        <taxon>Pseudomonadota</taxon>
        <taxon>Gammaproteobacteria</taxon>
        <taxon>Pseudomonadales</taxon>
        <taxon>Pseudomonadaceae</taxon>
        <taxon>Pseudomonas</taxon>
    </lineage>
</organism>
<reference evidence="2 3" key="2">
    <citation type="submission" date="2014-05" db="EMBL/GenBank/DDBJ databases">
        <title>Genome sequence of the 3-chlorobenzoate degrading bacterium Pseudomonas knackmussii B13 shows multiple evidence for horizontal gene transfer.</title>
        <authorList>
            <person name="Miyazaki R."/>
            <person name="Bertelli C."/>
            <person name="Falquet L."/>
            <person name="Robinson-Rechavi M."/>
            <person name="Gharib W."/>
            <person name="Roy S."/>
            <person name="Van der Meer J.R."/>
        </authorList>
    </citation>
    <scope>NUCLEOTIDE SEQUENCE [LARGE SCALE GENOMIC DNA]</scope>
    <source>
        <strain evidence="2 3">B13</strain>
    </source>
</reference>
<evidence type="ECO:0000313" key="2">
    <source>
        <dbReference type="EMBL" id="CDF85399.1"/>
    </source>
</evidence>
<dbReference type="RefSeq" id="WP_043253857.1">
    <property type="nucleotide sequence ID" value="NZ_HG322950.1"/>
</dbReference>
<evidence type="ECO:0000256" key="1">
    <source>
        <dbReference type="SAM" id="SignalP"/>
    </source>
</evidence>
<dbReference type="KEGG" id="pkc:PKB_4070"/>
<dbReference type="HOGENOM" id="CLU_2247715_0_0_6"/>
<proteinExistence type="predicted"/>
<dbReference type="OrthoDB" id="6920230at2"/>
<protein>
    <submittedName>
        <fullName evidence="2">Hypothetical secreted protein</fullName>
    </submittedName>
</protein>
<feature type="chain" id="PRO_5001530073" evidence="1">
    <location>
        <begin position="19"/>
        <end position="104"/>
    </location>
</feature>
<sequence>MKRICCALLLCLPLTALAYPTEVEKSLNGMEIDVQTQDIGDTMGAVLLQNYGKQDVACSATFQNGPENPKVRKAVIPAGKTKNLTASFGRSIIKLRVKVTCNPA</sequence>
<accession>A0A024HL74</accession>